<dbReference type="InterPro" id="IPR042171">
    <property type="entry name" value="Acyl-CoA_hotdog"/>
</dbReference>
<dbReference type="SUPFAM" id="SSF54637">
    <property type="entry name" value="Thioesterase/thiol ester dehydrase-isomerase"/>
    <property type="match status" value="2"/>
</dbReference>
<dbReference type="InterPro" id="IPR052389">
    <property type="entry name" value="Sec_Metab_Biosynth-Assoc"/>
</dbReference>
<dbReference type="OrthoDB" id="46529at2759"/>
<dbReference type="Gene3D" id="2.40.160.210">
    <property type="entry name" value="Acyl-CoA thioesterase, double hotdog domain"/>
    <property type="match status" value="1"/>
</dbReference>
<dbReference type="Pfam" id="PF13622">
    <property type="entry name" value="4HBT_3"/>
    <property type="match status" value="1"/>
</dbReference>
<protein>
    <recommendedName>
        <fullName evidence="5">Thioesterase family protein</fullName>
    </recommendedName>
</protein>
<dbReference type="PANTHER" id="PTHR38110">
    <property type="entry name" value="CHROMOSOME 23, WHOLE GENOME SHOTGUN SEQUENCE"/>
    <property type="match status" value="1"/>
</dbReference>
<dbReference type="EMBL" id="KQ965784">
    <property type="protein sequence ID" value="KXS12797.1"/>
    <property type="molecule type" value="Genomic_DNA"/>
</dbReference>
<feature type="domain" description="Acyl-CoA thioesterase-like C-terminal" evidence="2">
    <location>
        <begin position="212"/>
        <end position="341"/>
    </location>
</feature>
<accession>A0A139A7L7</accession>
<dbReference type="InterPro" id="IPR049450">
    <property type="entry name" value="ACOT8-like_C"/>
</dbReference>
<keyword evidence="4" id="KW-1185">Reference proteome</keyword>
<dbReference type="InterPro" id="IPR049449">
    <property type="entry name" value="TesB_ACOT8-like_N"/>
</dbReference>
<dbReference type="AlphaFoldDB" id="A0A139A7L7"/>
<proteinExistence type="predicted"/>
<dbReference type="Pfam" id="PF20789">
    <property type="entry name" value="4HBT_3C"/>
    <property type="match status" value="1"/>
</dbReference>
<reference evidence="3 4" key="1">
    <citation type="journal article" date="2015" name="Genome Biol. Evol.">
        <title>Phylogenomic analyses indicate that early fungi evolved digesting cell walls of algal ancestors of land plants.</title>
        <authorList>
            <person name="Chang Y."/>
            <person name="Wang S."/>
            <person name="Sekimoto S."/>
            <person name="Aerts A.L."/>
            <person name="Choi C."/>
            <person name="Clum A."/>
            <person name="LaButti K.M."/>
            <person name="Lindquist E.A."/>
            <person name="Yee Ngan C."/>
            <person name="Ohm R.A."/>
            <person name="Salamov A.A."/>
            <person name="Grigoriev I.V."/>
            <person name="Spatafora J.W."/>
            <person name="Berbee M.L."/>
        </authorList>
    </citation>
    <scope>NUCLEOTIDE SEQUENCE [LARGE SCALE GENOMIC DNA]</scope>
    <source>
        <strain evidence="3 4">JEL478</strain>
    </source>
</reference>
<gene>
    <name evidence="3" type="ORF">M427DRAFT_136947</name>
</gene>
<dbReference type="PANTHER" id="PTHR38110:SF1">
    <property type="entry name" value="THIOESTERASE DOMAIN-CONTAINING PROTEIN"/>
    <property type="match status" value="1"/>
</dbReference>
<dbReference type="InterPro" id="IPR029069">
    <property type="entry name" value="HotDog_dom_sf"/>
</dbReference>
<evidence type="ECO:0008006" key="5">
    <source>
        <dbReference type="Google" id="ProtNLM"/>
    </source>
</evidence>
<evidence type="ECO:0000259" key="1">
    <source>
        <dbReference type="Pfam" id="PF13622"/>
    </source>
</evidence>
<name>A0A139A7L7_GONPJ</name>
<organism evidence="3 4">
    <name type="scientific">Gonapodya prolifera (strain JEL478)</name>
    <name type="common">Monoblepharis prolifera</name>
    <dbReference type="NCBI Taxonomy" id="1344416"/>
    <lineage>
        <taxon>Eukaryota</taxon>
        <taxon>Fungi</taxon>
        <taxon>Fungi incertae sedis</taxon>
        <taxon>Chytridiomycota</taxon>
        <taxon>Chytridiomycota incertae sedis</taxon>
        <taxon>Monoblepharidomycetes</taxon>
        <taxon>Monoblepharidales</taxon>
        <taxon>Gonapodyaceae</taxon>
        <taxon>Gonapodya</taxon>
    </lineage>
</organism>
<sequence>MATPHLHASASAAPSAPTAAQMASLDWATTLVEIGPGKFKGEFVPSWDRWDGNAQGGYIKSYITKALIQATGGKYPHPVQISTDYLDSVKIGIPSIFVMEILRSGKRFAYLRGTVSQNEKLLIATSGVLAAPNVDLAEQTPFPDLGTPNFRAAPGKEVVPEPEDCPAYNQAELMGRERGSGAGNFFATVKRPMMFNNLHRSISPIHRESFLKWRDNREKSDAAGVLPSDDGSTHETWGWANMTNLRPHDALSCALWADNFPPLALQSWRGPNPNVPSQGSPGWTTLSLSIHWVRAVPEDNGPHLLLRSTLESCTPTGRCLIETCAFDRHRRLVCVARQVALLVHRDWERAQKEWERMRRRGSNVDLDMGDGAAAEGKKAGWWKL</sequence>
<evidence type="ECO:0000313" key="3">
    <source>
        <dbReference type="EMBL" id="KXS12797.1"/>
    </source>
</evidence>
<evidence type="ECO:0000313" key="4">
    <source>
        <dbReference type="Proteomes" id="UP000070544"/>
    </source>
</evidence>
<feature type="domain" description="Acyl-CoA thioesterase-like N-terminal HotDog" evidence="1">
    <location>
        <begin position="46"/>
        <end position="124"/>
    </location>
</feature>
<dbReference type="Proteomes" id="UP000070544">
    <property type="component" value="Unassembled WGS sequence"/>
</dbReference>
<evidence type="ECO:0000259" key="2">
    <source>
        <dbReference type="Pfam" id="PF20789"/>
    </source>
</evidence>